<sequence>MNAALTKAEMILKVLMCSLKTVDEFVEQYIKLLSISDVPEMQKVLEMKGVKRQEHSAILNAYRLKIGAAGSETMPQSNSLTSRIGGALPNVGSSASISEAFNAVVSMAADGLSDQTVTSSIDKLKRFERLVKRQL</sequence>
<evidence type="ECO:0000313" key="3">
    <source>
        <dbReference type="WBParaSite" id="Csp11.Scaffold629.g8792.t1"/>
    </source>
</evidence>
<dbReference type="Proteomes" id="UP000095282">
    <property type="component" value="Unplaced"/>
</dbReference>
<proteinExistence type="predicted"/>
<dbReference type="GO" id="GO:0005829">
    <property type="term" value="C:cytosol"/>
    <property type="evidence" value="ECO:0007669"/>
    <property type="project" value="GOC"/>
</dbReference>
<dbReference type="PANTHER" id="PTHR12820:SF0">
    <property type="entry name" value="VACUOLAR PROTEIN SORTING-ASSOCIATED PROTEIN 53 HOMOLOG"/>
    <property type="match status" value="1"/>
</dbReference>
<dbReference type="PANTHER" id="PTHR12820">
    <property type="entry name" value="VACUOLAR SORTING PROTEIN 53"/>
    <property type="match status" value="1"/>
</dbReference>
<dbReference type="WBParaSite" id="Csp11.Scaffold629.g8792.t1">
    <property type="protein sequence ID" value="Csp11.Scaffold629.g8792.t1"/>
    <property type="gene ID" value="Csp11.Scaffold629.g8792"/>
</dbReference>
<keyword evidence="2" id="KW-1185">Reference proteome</keyword>
<dbReference type="GO" id="GO:0000938">
    <property type="term" value="C:GARP complex"/>
    <property type="evidence" value="ECO:0007669"/>
    <property type="project" value="InterPro"/>
</dbReference>
<dbReference type="AlphaFoldDB" id="A0A1I7UFH0"/>
<dbReference type="Gene3D" id="1.10.357.110">
    <property type="entry name" value="Vacuolar protein sorting-associated protein 53, C-terminus"/>
    <property type="match status" value="1"/>
</dbReference>
<dbReference type="Pfam" id="PF16854">
    <property type="entry name" value="VPS53_C"/>
    <property type="match status" value="1"/>
</dbReference>
<dbReference type="GO" id="GO:0042147">
    <property type="term" value="P:retrograde transport, endosome to Golgi"/>
    <property type="evidence" value="ECO:0007669"/>
    <property type="project" value="InterPro"/>
</dbReference>
<dbReference type="InterPro" id="IPR039766">
    <property type="entry name" value="Vps53"/>
</dbReference>
<dbReference type="eggNOG" id="KOG2180">
    <property type="taxonomic scope" value="Eukaryota"/>
</dbReference>
<evidence type="ECO:0000313" key="2">
    <source>
        <dbReference type="Proteomes" id="UP000095282"/>
    </source>
</evidence>
<dbReference type="InterPro" id="IPR038260">
    <property type="entry name" value="Vps53_C_sf"/>
</dbReference>
<dbReference type="STRING" id="1561998.A0A1I7UFH0"/>
<reference evidence="3" key="1">
    <citation type="submission" date="2016-11" db="UniProtKB">
        <authorList>
            <consortium name="WormBaseParasite"/>
        </authorList>
    </citation>
    <scope>IDENTIFICATION</scope>
</reference>
<evidence type="ECO:0000259" key="1">
    <source>
        <dbReference type="Pfam" id="PF16854"/>
    </source>
</evidence>
<protein>
    <submittedName>
        <fullName evidence="3">LisH domain-containing protein</fullName>
    </submittedName>
</protein>
<feature type="domain" description="Vps53 C-terminal" evidence="1">
    <location>
        <begin position="2"/>
        <end position="50"/>
    </location>
</feature>
<accession>A0A1I7UFH0</accession>
<organism evidence="2 3">
    <name type="scientific">Caenorhabditis tropicalis</name>
    <dbReference type="NCBI Taxonomy" id="1561998"/>
    <lineage>
        <taxon>Eukaryota</taxon>
        <taxon>Metazoa</taxon>
        <taxon>Ecdysozoa</taxon>
        <taxon>Nematoda</taxon>
        <taxon>Chromadorea</taxon>
        <taxon>Rhabditida</taxon>
        <taxon>Rhabditina</taxon>
        <taxon>Rhabditomorpha</taxon>
        <taxon>Rhabditoidea</taxon>
        <taxon>Rhabditidae</taxon>
        <taxon>Peloderinae</taxon>
        <taxon>Caenorhabditis</taxon>
    </lineage>
</organism>
<dbReference type="InterPro" id="IPR031745">
    <property type="entry name" value="Vps53_C"/>
</dbReference>
<name>A0A1I7UFH0_9PELO</name>